<name>A0A2K3KX77_TRIPR</name>
<dbReference type="EMBL" id="ASHM01116825">
    <property type="protein sequence ID" value="PNX70882.1"/>
    <property type="molecule type" value="Genomic_DNA"/>
</dbReference>
<sequence>MRHAQPSGAMAQPPVNNTYSKALNCAMRSQLAPWRSLQGN</sequence>
<evidence type="ECO:0000313" key="2">
    <source>
        <dbReference type="Proteomes" id="UP000236291"/>
    </source>
</evidence>
<accession>A0A2K3KX77</accession>
<dbReference type="Proteomes" id="UP000236291">
    <property type="component" value="Unassembled WGS sequence"/>
</dbReference>
<dbReference type="AlphaFoldDB" id="A0A2K3KX77"/>
<proteinExistence type="predicted"/>
<reference evidence="1 2" key="2">
    <citation type="journal article" date="2017" name="Front. Plant Sci.">
        <title>Gene Classification and Mining of Molecular Markers Useful in Red Clover (Trifolium pratense) Breeding.</title>
        <authorList>
            <person name="Istvanek J."/>
            <person name="Dluhosova J."/>
            <person name="Dluhos P."/>
            <person name="Patkova L."/>
            <person name="Nedelnik J."/>
            <person name="Repkova J."/>
        </authorList>
    </citation>
    <scope>NUCLEOTIDE SEQUENCE [LARGE SCALE GENOMIC DNA]</scope>
    <source>
        <strain evidence="2">cv. Tatra</strain>
        <tissue evidence="1">Young leaves</tissue>
    </source>
</reference>
<comment type="caution">
    <text evidence="1">The sequence shown here is derived from an EMBL/GenBank/DDBJ whole genome shotgun (WGS) entry which is preliminary data.</text>
</comment>
<organism evidence="1 2">
    <name type="scientific">Trifolium pratense</name>
    <name type="common">Red clover</name>
    <dbReference type="NCBI Taxonomy" id="57577"/>
    <lineage>
        <taxon>Eukaryota</taxon>
        <taxon>Viridiplantae</taxon>
        <taxon>Streptophyta</taxon>
        <taxon>Embryophyta</taxon>
        <taxon>Tracheophyta</taxon>
        <taxon>Spermatophyta</taxon>
        <taxon>Magnoliopsida</taxon>
        <taxon>eudicotyledons</taxon>
        <taxon>Gunneridae</taxon>
        <taxon>Pentapetalae</taxon>
        <taxon>rosids</taxon>
        <taxon>fabids</taxon>
        <taxon>Fabales</taxon>
        <taxon>Fabaceae</taxon>
        <taxon>Papilionoideae</taxon>
        <taxon>50 kb inversion clade</taxon>
        <taxon>NPAAA clade</taxon>
        <taxon>Hologalegina</taxon>
        <taxon>IRL clade</taxon>
        <taxon>Trifolieae</taxon>
        <taxon>Trifolium</taxon>
    </lineage>
</organism>
<evidence type="ECO:0000313" key="1">
    <source>
        <dbReference type="EMBL" id="PNX70882.1"/>
    </source>
</evidence>
<gene>
    <name evidence="1" type="ORF">L195_g057838</name>
</gene>
<protein>
    <submittedName>
        <fullName evidence="1">Uncharacterized protein</fullName>
    </submittedName>
</protein>
<reference evidence="1 2" key="1">
    <citation type="journal article" date="2014" name="Am. J. Bot.">
        <title>Genome assembly and annotation for red clover (Trifolium pratense; Fabaceae).</title>
        <authorList>
            <person name="Istvanek J."/>
            <person name="Jaros M."/>
            <person name="Krenek A."/>
            <person name="Repkova J."/>
        </authorList>
    </citation>
    <scope>NUCLEOTIDE SEQUENCE [LARGE SCALE GENOMIC DNA]</scope>
    <source>
        <strain evidence="2">cv. Tatra</strain>
        <tissue evidence="1">Young leaves</tissue>
    </source>
</reference>